<feature type="non-terminal residue" evidence="1">
    <location>
        <position position="1"/>
    </location>
</feature>
<gene>
    <name evidence="1" type="ORF">GOODEAATRI_027209</name>
</gene>
<evidence type="ECO:0000313" key="2">
    <source>
        <dbReference type="Proteomes" id="UP001476798"/>
    </source>
</evidence>
<protein>
    <recommendedName>
        <fullName evidence="3">Interleukin-4</fullName>
    </recommendedName>
</protein>
<sequence length="99" mass="11408">KCPRNFNLVTNSTCAFPGHIADVVKTLLNEQCLKESKIPNIQSHITYLIRRLDEDNLCPEMVEMYCSNQQNSGPIVSLKDLHTKLYTLLMKFKMKFSCL</sequence>
<evidence type="ECO:0008006" key="3">
    <source>
        <dbReference type="Google" id="ProtNLM"/>
    </source>
</evidence>
<organism evidence="1 2">
    <name type="scientific">Goodea atripinnis</name>
    <dbReference type="NCBI Taxonomy" id="208336"/>
    <lineage>
        <taxon>Eukaryota</taxon>
        <taxon>Metazoa</taxon>
        <taxon>Chordata</taxon>
        <taxon>Craniata</taxon>
        <taxon>Vertebrata</taxon>
        <taxon>Euteleostomi</taxon>
        <taxon>Actinopterygii</taxon>
        <taxon>Neopterygii</taxon>
        <taxon>Teleostei</taxon>
        <taxon>Neoteleostei</taxon>
        <taxon>Acanthomorphata</taxon>
        <taxon>Ovalentaria</taxon>
        <taxon>Atherinomorphae</taxon>
        <taxon>Cyprinodontiformes</taxon>
        <taxon>Goodeidae</taxon>
        <taxon>Goodea</taxon>
    </lineage>
</organism>
<evidence type="ECO:0000313" key="1">
    <source>
        <dbReference type="EMBL" id="MEQ2169629.1"/>
    </source>
</evidence>
<proteinExistence type="predicted"/>
<accession>A0ABV0NDZ7</accession>
<name>A0ABV0NDZ7_9TELE</name>
<comment type="caution">
    <text evidence="1">The sequence shown here is derived from an EMBL/GenBank/DDBJ whole genome shotgun (WGS) entry which is preliminary data.</text>
</comment>
<keyword evidence="2" id="KW-1185">Reference proteome</keyword>
<dbReference type="EMBL" id="JAHRIO010033506">
    <property type="protein sequence ID" value="MEQ2169629.1"/>
    <property type="molecule type" value="Genomic_DNA"/>
</dbReference>
<dbReference type="Proteomes" id="UP001476798">
    <property type="component" value="Unassembled WGS sequence"/>
</dbReference>
<reference evidence="1 2" key="1">
    <citation type="submission" date="2021-06" db="EMBL/GenBank/DDBJ databases">
        <authorList>
            <person name="Palmer J.M."/>
        </authorList>
    </citation>
    <scope>NUCLEOTIDE SEQUENCE [LARGE SCALE GENOMIC DNA]</scope>
    <source>
        <strain evidence="1 2">GA_2019</strain>
        <tissue evidence="1">Muscle</tissue>
    </source>
</reference>